<dbReference type="RefSeq" id="XP_022402051.1">
    <property type="nucleotide sequence ID" value="XM_022540519.1"/>
</dbReference>
<organism evidence="3 4">
    <name type="scientific">Aspergillus glaucus CBS 516.65</name>
    <dbReference type="NCBI Taxonomy" id="1160497"/>
    <lineage>
        <taxon>Eukaryota</taxon>
        <taxon>Fungi</taxon>
        <taxon>Dikarya</taxon>
        <taxon>Ascomycota</taxon>
        <taxon>Pezizomycotina</taxon>
        <taxon>Eurotiomycetes</taxon>
        <taxon>Eurotiomycetidae</taxon>
        <taxon>Eurotiales</taxon>
        <taxon>Aspergillaceae</taxon>
        <taxon>Aspergillus</taxon>
        <taxon>Aspergillus subgen. Aspergillus</taxon>
    </lineage>
</organism>
<dbReference type="GO" id="GO:0016308">
    <property type="term" value="F:1-phosphatidylinositol-4-phosphate 5-kinase activity"/>
    <property type="evidence" value="ECO:0007669"/>
    <property type="project" value="TreeGrafter"/>
</dbReference>
<dbReference type="SUPFAM" id="SSF56104">
    <property type="entry name" value="SAICAR synthase-like"/>
    <property type="match status" value="1"/>
</dbReference>
<dbReference type="InterPro" id="IPR027484">
    <property type="entry name" value="PInositol-4-P-5-kinase_N"/>
</dbReference>
<keyword evidence="1" id="KW-0067">ATP-binding</keyword>
<keyword evidence="1" id="KW-0418">Kinase</keyword>
<dbReference type="Pfam" id="PF01504">
    <property type="entry name" value="PIP5K"/>
    <property type="match status" value="1"/>
</dbReference>
<dbReference type="AlphaFoldDB" id="A0A1L9VN62"/>
<dbReference type="STRING" id="1160497.A0A1L9VN62"/>
<evidence type="ECO:0000313" key="4">
    <source>
        <dbReference type="Proteomes" id="UP000184300"/>
    </source>
</evidence>
<evidence type="ECO:0000259" key="2">
    <source>
        <dbReference type="PROSITE" id="PS51455"/>
    </source>
</evidence>
<dbReference type="GeneID" id="34456780"/>
<dbReference type="InterPro" id="IPR002498">
    <property type="entry name" value="PInositol-4-P-4/5-kinase_core"/>
</dbReference>
<keyword evidence="1" id="KW-0808">Transferase</keyword>
<dbReference type="Gene3D" id="3.30.800.10">
    <property type="entry name" value="Phosphatidylinositol Phosphate Kinase II Beta"/>
    <property type="match status" value="1"/>
</dbReference>
<dbReference type="GO" id="GO:0005524">
    <property type="term" value="F:ATP binding"/>
    <property type="evidence" value="ECO:0007669"/>
    <property type="project" value="UniProtKB-UniRule"/>
</dbReference>
<dbReference type="PROSITE" id="PS51455">
    <property type="entry name" value="PIPK"/>
    <property type="match status" value="1"/>
</dbReference>
<dbReference type="PANTHER" id="PTHR23086">
    <property type="entry name" value="PHOSPHATIDYLINOSITOL-4-PHOSPHATE 5-KINASE"/>
    <property type="match status" value="1"/>
</dbReference>
<name>A0A1L9VN62_ASPGL</name>
<dbReference type="Gene3D" id="3.30.810.10">
    <property type="entry name" value="2-Layer Sandwich"/>
    <property type="match status" value="1"/>
</dbReference>
<accession>A0A1L9VN62</accession>
<protein>
    <recommendedName>
        <fullName evidence="2">PIPK domain-containing protein</fullName>
    </recommendedName>
</protein>
<dbReference type="InterPro" id="IPR027483">
    <property type="entry name" value="PInositol-4-P-4/5-kinase_C_sf"/>
</dbReference>
<dbReference type="VEuPathDB" id="FungiDB:ASPGLDRAFT_124881"/>
<reference evidence="4" key="1">
    <citation type="journal article" date="2017" name="Genome Biol.">
        <title>Comparative genomics reveals high biological diversity and specific adaptations in the industrially and medically important fungal genus Aspergillus.</title>
        <authorList>
            <person name="de Vries R.P."/>
            <person name="Riley R."/>
            <person name="Wiebenga A."/>
            <person name="Aguilar-Osorio G."/>
            <person name="Amillis S."/>
            <person name="Uchima C.A."/>
            <person name="Anderluh G."/>
            <person name="Asadollahi M."/>
            <person name="Askin M."/>
            <person name="Barry K."/>
            <person name="Battaglia E."/>
            <person name="Bayram O."/>
            <person name="Benocci T."/>
            <person name="Braus-Stromeyer S.A."/>
            <person name="Caldana C."/>
            <person name="Canovas D."/>
            <person name="Cerqueira G.C."/>
            <person name="Chen F."/>
            <person name="Chen W."/>
            <person name="Choi C."/>
            <person name="Clum A."/>
            <person name="Dos Santos R.A."/>
            <person name="Damasio A.R."/>
            <person name="Diallinas G."/>
            <person name="Emri T."/>
            <person name="Fekete E."/>
            <person name="Flipphi M."/>
            <person name="Freyberg S."/>
            <person name="Gallo A."/>
            <person name="Gournas C."/>
            <person name="Habgood R."/>
            <person name="Hainaut M."/>
            <person name="Harispe M.L."/>
            <person name="Henrissat B."/>
            <person name="Hilden K.S."/>
            <person name="Hope R."/>
            <person name="Hossain A."/>
            <person name="Karabika E."/>
            <person name="Karaffa L."/>
            <person name="Karanyi Z."/>
            <person name="Krasevec N."/>
            <person name="Kuo A."/>
            <person name="Kusch H."/>
            <person name="LaButti K."/>
            <person name="Lagendijk E.L."/>
            <person name="Lapidus A."/>
            <person name="Levasseur A."/>
            <person name="Lindquist E."/>
            <person name="Lipzen A."/>
            <person name="Logrieco A.F."/>
            <person name="MacCabe A."/>
            <person name="Maekelae M.R."/>
            <person name="Malavazi I."/>
            <person name="Melin P."/>
            <person name="Meyer V."/>
            <person name="Mielnichuk N."/>
            <person name="Miskei M."/>
            <person name="Molnar A.P."/>
            <person name="Mule G."/>
            <person name="Ngan C.Y."/>
            <person name="Orejas M."/>
            <person name="Orosz E."/>
            <person name="Ouedraogo J.P."/>
            <person name="Overkamp K.M."/>
            <person name="Park H.-S."/>
            <person name="Perrone G."/>
            <person name="Piumi F."/>
            <person name="Punt P.J."/>
            <person name="Ram A.F."/>
            <person name="Ramon A."/>
            <person name="Rauscher S."/>
            <person name="Record E."/>
            <person name="Riano-Pachon D.M."/>
            <person name="Robert V."/>
            <person name="Roehrig J."/>
            <person name="Ruller R."/>
            <person name="Salamov A."/>
            <person name="Salih N.S."/>
            <person name="Samson R.A."/>
            <person name="Sandor E."/>
            <person name="Sanguinetti M."/>
            <person name="Schuetze T."/>
            <person name="Sepcic K."/>
            <person name="Shelest E."/>
            <person name="Sherlock G."/>
            <person name="Sophianopoulou V."/>
            <person name="Squina F.M."/>
            <person name="Sun H."/>
            <person name="Susca A."/>
            <person name="Todd R.B."/>
            <person name="Tsang A."/>
            <person name="Unkles S.E."/>
            <person name="van de Wiele N."/>
            <person name="van Rossen-Uffink D."/>
            <person name="Oliveira J.V."/>
            <person name="Vesth T.C."/>
            <person name="Visser J."/>
            <person name="Yu J.-H."/>
            <person name="Zhou M."/>
            <person name="Andersen M.R."/>
            <person name="Archer D.B."/>
            <person name="Baker S.E."/>
            <person name="Benoit I."/>
            <person name="Brakhage A.A."/>
            <person name="Braus G.H."/>
            <person name="Fischer R."/>
            <person name="Frisvad J.C."/>
            <person name="Goldman G.H."/>
            <person name="Houbraken J."/>
            <person name="Oakley B."/>
            <person name="Pocsi I."/>
            <person name="Scazzocchio C."/>
            <person name="Seiboth B."/>
            <person name="vanKuyk P.A."/>
            <person name="Wortman J."/>
            <person name="Dyer P.S."/>
            <person name="Grigoriev I.V."/>
        </authorList>
    </citation>
    <scope>NUCLEOTIDE SEQUENCE [LARGE SCALE GENOMIC DNA]</scope>
    <source>
        <strain evidence="4">CBS 516.65</strain>
    </source>
</reference>
<dbReference type="SMART" id="SM00330">
    <property type="entry name" value="PIPKc"/>
    <property type="match status" value="1"/>
</dbReference>
<dbReference type="GO" id="GO:0046854">
    <property type="term" value="P:phosphatidylinositol phosphate biosynthetic process"/>
    <property type="evidence" value="ECO:0007669"/>
    <property type="project" value="TreeGrafter"/>
</dbReference>
<feature type="domain" description="PIPK" evidence="2">
    <location>
        <begin position="1"/>
        <end position="334"/>
    </location>
</feature>
<dbReference type="OrthoDB" id="70770at2759"/>
<sequence length="344" mass="40118">MGSHRQSALSKSIRSALFRDPNDFKRTTTGHIQVLFSLYYIELLRYADILFQRLRNNVWQIDENEYLACFEAANRVKSMGDLGFSGSTFFSTSNSKFLIKSLPRHFEHSFFRRDLLQPYYTHMCTNPDSLLVWITDYVFAPYVTIGSLLRTTPVHHIIMENTLCGKNDDPAKDQWETYDLKPVDYFYPERDLVPDPLLNEKTMEKLGDRFDDKIRLSPEDYTDLIRTMRIDTKFLQESNAVDYSLFLVRYPATSTPGVVGRKNRWRVGVPSADGQWKYRAVLLDFFWARHKLHAQAMTGVVQTFNIIGRQGPMTITTTPEEYREKFLEMAEAIVEVDEPNPEEV</sequence>
<dbReference type="Proteomes" id="UP000184300">
    <property type="component" value="Unassembled WGS sequence"/>
</dbReference>
<proteinExistence type="predicted"/>
<evidence type="ECO:0000256" key="1">
    <source>
        <dbReference type="PROSITE-ProRule" id="PRU00781"/>
    </source>
</evidence>
<dbReference type="GO" id="GO:0005886">
    <property type="term" value="C:plasma membrane"/>
    <property type="evidence" value="ECO:0007669"/>
    <property type="project" value="TreeGrafter"/>
</dbReference>
<evidence type="ECO:0000313" key="3">
    <source>
        <dbReference type="EMBL" id="OJJ85353.1"/>
    </source>
</evidence>
<dbReference type="InterPro" id="IPR023610">
    <property type="entry name" value="PInositol-4/5-P-5/4-kinase"/>
</dbReference>
<keyword evidence="4" id="KW-1185">Reference proteome</keyword>
<dbReference type="EMBL" id="KV878895">
    <property type="protein sequence ID" value="OJJ85353.1"/>
    <property type="molecule type" value="Genomic_DNA"/>
</dbReference>
<gene>
    <name evidence="3" type="ORF">ASPGLDRAFT_124881</name>
</gene>
<keyword evidence="1" id="KW-0547">Nucleotide-binding</keyword>
<dbReference type="PANTHER" id="PTHR23086:SF126">
    <property type="entry name" value="PIPK DOMAIN-CONTAINING PROTEIN"/>
    <property type="match status" value="1"/>
</dbReference>